<dbReference type="InterPro" id="IPR013362">
    <property type="entry name" value="Pilus_4_PilV"/>
</dbReference>
<comment type="caution">
    <text evidence="3">The sequence shown here is derived from an EMBL/GenBank/DDBJ whole genome shotgun (WGS) entry which is preliminary data.</text>
</comment>
<feature type="domain" description="Type IV pilin Tt1218-like" evidence="2">
    <location>
        <begin position="38"/>
        <end position="115"/>
    </location>
</feature>
<sequence length="189" mass="20030">MNKFSTLSSYKNTQKGMTFLEVLIALVIMVTGILGAVAMQVTAKQGSFDAMQRSLASSLAQDIIARVRANDPANLVAYVADDYGVTLNDEPTPIALRCAQADAPCTPAQMIANDIYEWELALVGGDVTAGGKNRGGLIGGQGCIFQNGNALTVVVSWQGRTKIKDSKKSDGCGTGSKKRRQVVVQAFII</sequence>
<dbReference type="NCBIfam" id="TIGR02532">
    <property type="entry name" value="IV_pilin_GFxxxE"/>
    <property type="match status" value="1"/>
</dbReference>
<dbReference type="Pfam" id="PF22150">
    <property type="entry name" value="Tt1218-like"/>
    <property type="match status" value="1"/>
</dbReference>
<protein>
    <submittedName>
        <fullName evidence="3">Type IV pilus modification protein PilV</fullName>
    </submittedName>
</protein>
<evidence type="ECO:0000256" key="1">
    <source>
        <dbReference type="SAM" id="Phobius"/>
    </source>
</evidence>
<dbReference type="NCBIfam" id="TIGR02523">
    <property type="entry name" value="type_IV_pilV"/>
    <property type="match status" value="1"/>
</dbReference>
<dbReference type="EMBL" id="VOLT01000003">
    <property type="protein sequence ID" value="TWX69756.1"/>
    <property type="molecule type" value="Genomic_DNA"/>
</dbReference>
<dbReference type="Proteomes" id="UP000321822">
    <property type="component" value="Unassembled WGS sequence"/>
</dbReference>
<dbReference type="Pfam" id="PF07963">
    <property type="entry name" value="N_methyl"/>
    <property type="match status" value="1"/>
</dbReference>
<dbReference type="RefSeq" id="WP_146785693.1">
    <property type="nucleotide sequence ID" value="NZ_VOLT01000003.1"/>
</dbReference>
<evidence type="ECO:0000259" key="2">
    <source>
        <dbReference type="Pfam" id="PF22150"/>
    </source>
</evidence>
<evidence type="ECO:0000313" key="3">
    <source>
        <dbReference type="EMBL" id="TWX69756.1"/>
    </source>
</evidence>
<organism evidence="3 4">
    <name type="scientific">Colwellia demingiae</name>
    <dbReference type="NCBI Taxonomy" id="89401"/>
    <lineage>
        <taxon>Bacteria</taxon>
        <taxon>Pseudomonadati</taxon>
        <taxon>Pseudomonadota</taxon>
        <taxon>Gammaproteobacteria</taxon>
        <taxon>Alteromonadales</taxon>
        <taxon>Colwelliaceae</taxon>
        <taxon>Colwellia</taxon>
    </lineage>
</organism>
<name>A0A5C6QKL3_9GAMM</name>
<reference evidence="3 4" key="1">
    <citation type="submission" date="2019-07" db="EMBL/GenBank/DDBJ databases">
        <title>Genomes of sea-ice associated Colwellia species.</title>
        <authorList>
            <person name="Bowman J.P."/>
        </authorList>
    </citation>
    <scope>NUCLEOTIDE SEQUENCE [LARGE SCALE GENOMIC DNA]</scope>
    <source>
        <strain evidence="3 4">ACAM 459</strain>
    </source>
</reference>
<keyword evidence="4" id="KW-1185">Reference proteome</keyword>
<dbReference type="AlphaFoldDB" id="A0A5C6QKL3"/>
<evidence type="ECO:0000313" key="4">
    <source>
        <dbReference type="Proteomes" id="UP000321822"/>
    </source>
</evidence>
<gene>
    <name evidence="3" type="primary">pilV</name>
    <name evidence="3" type="ORF">ESZ36_07375</name>
</gene>
<accession>A0A5C6QKL3</accession>
<keyword evidence="1" id="KW-0472">Membrane</keyword>
<feature type="transmembrane region" description="Helical" evidence="1">
    <location>
        <begin position="20"/>
        <end position="43"/>
    </location>
</feature>
<proteinExistence type="predicted"/>
<dbReference type="OrthoDB" id="5741561at2"/>
<dbReference type="InterPro" id="IPR012902">
    <property type="entry name" value="N_methyl_site"/>
</dbReference>
<keyword evidence="1" id="KW-0812">Transmembrane</keyword>
<keyword evidence="1" id="KW-1133">Transmembrane helix</keyword>
<dbReference type="InterPro" id="IPR054402">
    <property type="entry name" value="Tt1218-like_dom"/>
</dbReference>